<sequence length="631" mass="70024">MHRLLKKTELRKQSEDENSFSKQSTNDTVPSLPTFTRSSLIMPTLTKRFSVLRRGDAPPDTAEKENDSTDTQVSDNSKSYNIHSSRLQTKSARSPLNNLAELREDESIHDFSISSPNSVQTPLPTSPIITNDANQEISNARKFYGKNVTGGYPIQQGSIHNPSNIKDTTDNLSYSNVNNNSHIDDSQNIMVEPLNTVSTSNDQNNMKDSNEQNVNNVKDIKRQSSVLENPTKDRPRPPRTRPPSLSPIKLSNKNLTDTHPTNSSDNTQSDLISRDSFQSLAPIISSLSPKQRSPTFNTFNLTDDDNDIHSLSRSPLDRLSDGLLRLSQSSAGKSLATPFSSPENEIFPLQGSLLLSRESSTTEGSNNYQYSDSNTTHVPSTISIYHADYNDYDNYEELQGESLNNNLTHMTSKQLNHPNSLSSNNSSFDRDSNTIVQSPQNTNSVISVYSNEKISHHITSDQYKLVDDKIEQPNDVNVRIGYAKQQAAPLYTSDGNYAKPIMIQLGGKTSTGSQKTNVAPELPGKRTLRSVAPPKPQPPPLSLTDTLIASGQSDIAHQVMIMRRVQNANENFNLHSNNSPRKWTKSKNNTIKSISGPQLVSTSSNIKAVPIVTLGNEDERKNAKFRRKFSL</sequence>
<feature type="region of interest" description="Disordered" evidence="1">
    <location>
        <begin position="197"/>
        <end position="270"/>
    </location>
</feature>
<evidence type="ECO:0000256" key="1">
    <source>
        <dbReference type="SAM" id="MobiDB-lite"/>
    </source>
</evidence>
<dbReference type="Proteomes" id="UP000789396">
    <property type="component" value="Unassembled WGS sequence"/>
</dbReference>
<feature type="compositionally biased region" description="Basic and acidic residues" evidence="1">
    <location>
        <begin position="1"/>
        <end position="15"/>
    </location>
</feature>
<dbReference type="AlphaFoldDB" id="A0A9N9DRJ9"/>
<evidence type="ECO:0000313" key="3">
    <source>
        <dbReference type="Proteomes" id="UP000789396"/>
    </source>
</evidence>
<feature type="compositionally biased region" description="Polar residues" evidence="1">
    <location>
        <begin position="20"/>
        <end position="35"/>
    </location>
</feature>
<keyword evidence="3" id="KW-1185">Reference proteome</keyword>
<feature type="compositionally biased region" description="Polar residues" evidence="1">
    <location>
        <begin position="508"/>
        <end position="517"/>
    </location>
</feature>
<dbReference type="OrthoDB" id="2407028at2759"/>
<reference evidence="2" key="1">
    <citation type="submission" date="2021-06" db="EMBL/GenBank/DDBJ databases">
        <authorList>
            <person name="Kallberg Y."/>
            <person name="Tangrot J."/>
            <person name="Rosling A."/>
        </authorList>
    </citation>
    <scope>NUCLEOTIDE SEQUENCE</scope>
    <source>
        <strain evidence="2">IN212</strain>
    </source>
</reference>
<feature type="region of interest" description="Disordered" evidence="1">
    <location>
        <begin position="284"/>
        <end position="307"/>
    </location>
</feature>
<feature type="region of interest" description="Disordered" evidence="1">
    <location>
        <begin position="1"/>
        <end position="35"/>
    </location>
</feature>
<feature type="non-terminal residue" evidence="2">
    <location>
        <position position="1"/>
    </location>
</feature>
<organism evidence="2 3">
    <name type="scientific">Racocetra fulgida</name>
    <dbReference type="NCBI Taxonomy" id="60492"/>
    <lineage>
        <taxon>Eukaryota</taxon>
        <taxon>Fungi</taxon>
        <taxon>Fungi incertae sedis</taxon>
        <taxon>Mucoromycota</taxon>
        <taxon>Glomeromycotina</taxon>
        <taxon>Glomeromycetes</taxon>
        <taxon>Diversisporales</taxon>
        <taxon>Gigasporaceae</taxon>
        <taxon>Racocetra</taxon>
    </lineage>
</organism>
<comment type="caution">
    <text evidence="2">The sequence shown here is derived from an EMBL/GenBank/DDBJ whole genome shotgun (WGS) entry which is preliminary data.</text>
</comment>
<gene>
    <name evidence="2" type="ORF">RFULGI_LOCUS8240</name>
</gene>
<feature type="region of interest" description="Disordered" evidence="1">
    <location>
        <begin position="358"/>
        <end position="377"/>
    </location>
</feature>
<name>A0A9N9DRJ9_9GLOM</name>
<feature type="compositionally biased region" description="Polar residues" evidence="1">
    <location>
        <begin position="284"/>
        <end position="294"/>
    </location>
</feature>
<feature type="compositionally biased region" description="Polar residues" evidence="1">
    <location>
        <begin position="69"/>
        <end position="94"/>
    </location>
</feature>
<feature type="compositionally biased region" description="Basic and acidic residues" evidence="1">
    <location>
        <begin position="53"/>
        <end position="67"/>
    </location>
</feature>
<protein>
    <submittedName>
        <fullName evidence="2">2514_t:CDS:1</fullName>
    </submittedName>
</protein>
<dbReference type="EMBL" id="CAJVPZ010013048">
    <property type="protein sequence ID" value="CAG8645565.1"/>
    <property type="molecule type" value="Genomic_DNA"/>
</dbReference>
<feature type="region of interest" description="Disordered" evidence="1">
    <location>
        <begin position="508"/>
        <end position="540"/>
    </location>
</feature>
<feature type="compositionally biased region" description="Polar residues" evidence="1">
    <location>
        <begin position="366"/>
        <end position="377"/>
    </location>
</feature>
<feature type="region of interest" description="Disordered" evidence="1">
    <location>
        <begin position="50"/>
        <end position="94"/>
    </location>
</feature>
<feature type="compositionally biased region" description="Polar residues" evidence="1">
    <location>
        <begin position="197"/>
        <end position="216"/>
    </location>
</feature>
<evidence type="ECO:0000313" key="2">
    <source>
        <dbReference type="EMBL" id="CAG8645565.1"/>
    </source>
</evidence>
<feature type="region of interest" description="Disordered" evidence="1">
    <location>
        <begin position="411"/>
        <end position="438"/>
    </location>
</feature>
<proteinExistence type="predicted"/>
<accession>A0A9N9DRJ9</accession>
<feature type="compositionally biased region" description="Polar residues" evidence="1">
    <location>
        <begin position="249"/>
        <end position="270"/>
    </location>
</feature>